<dbReference type="Pfam" id="PF00023">
    <property type="entry name" value="Ank"/>
    <property type="match status" value="1"/>
</dbReference>
<reference evidence="5 6" key="1">
    <citation type="submission" date="2020-02" db="EMBL/GenBank/DDBJ databases">
        <authorList>
            <person name="Ferguson B K."/>
        </authorList>
    </citation>
    <scope>NUCLEOTIDE SEQUENCE [LARGE SCALE GENOMIC DNA]</scope>
</reference>
<dbReference type="InterPro" id="IPR036770">
    <property type="entry name" value="Ankyrin_rpt-contain_sf"/>
</dbReference>
<evidence type="ECO:0000313" key="5">
    <source>
        <dbReference type="EMBL" id="CAB0031408.1"/>
    </source>
</evidence>
<feature type="region of interest" description="Disordered" evidence="4">
    <location>
        <begin position="777"/>
        <end position="822"/>
    </location>
</feature>
<dbReference type="Pfam" id="PF12796">
    <property type="entry name" value="Ank_2"/>
    <property type="match status" value="3"/>
</dbReference>
<accession>A0A6H5I6T1</accession>
<feature type="repeat" description="ANK" evidence="3">
    <location>
        <begin position="178"/>
        <end position="210"/>
    </location>
</feature>
<dbReference type="Proteomes" id="UP000479190">
    <property type="component" value="Unassembled WGS sequence"/>
</dbReference>
<keyword evidence="1" id="KW-0677">Repeat</keyword>
<feature type="repeat" description="ANK" evidence="3">
    <location>
        <begin position="251"/>
        <end position="283"/>
    </location>
</feature>
<feature type="repeat" description="ANK" evidence="3">
    <location>
        <begin position="398"/>
        <end position="430"/>
    </location>
</feature>
<feature type="compositionally biased region" description="Basic and acidic residues" evidence="4">
    <location>
        <begin position="806"/>
        <end position="816"/>
    </location>
</feature>
<feature type="repeat" description="ANK" evidence="3">
    <location>
        <begin position="547"/>
        <end position="575"/>
    </location>
</feature>
<evidence type="ECO:0000313" key="6">
    <source>
        <dbReference type="Proteomes" id="UP000479190"/>
    </source>
</evidence>
<keyword evidence="6" id="KW-1185">Reference proteome</keyword>
<gene>
    <name evidence="5" type="ORF">TBRA_LOCUS3377</name>
</gene>
<dbReference type="PANTHER" id="PTHR24198">
    <property type="entry name" value="ANKYRIN REPEAT AND PROTEIN KINASE DOMAIN-CONTAINING PROTEIN"/>
    <property type="match status" value="1"/>
</dbReference>
<dbReference type="Gene3D" id="1.25.40.20">
    <property type="entry name" value="Ankyrin repeat-containing domain"/>
    <property type="match status" value="4"/>
</dbReference>
<evidence type="ECO:0000256" key="4">
    <source>
        <dbReference type="SAM" id="MobiDB-lite"/>
    </source>
</evidence>
<evidence type="ECO:0000256" key="3">
    <source>
        <dbReference type="PROSITE-ProRule" id="PRU00023"/>
    </source>
</evidence>
<dbReference type="SMART" id="SM00248">
    <property type="entry name" value="ANK"/>
    <property type="match status" value="13"/>
</dbReference>
<dbReference type="GO" id="GO:0005737">
    <property type="term" value="C:cytoplasm"/>
    <property type="evidence" value="ECO:0007669"/>
    <property type="project" value="TreeGrafter"/>
</dbReference>
<feature type="repeat" description="ANK" evidence="3">
    <location>
        <begin position="472"/>
        <end position="504"/>
    </location>
</feature>
<name>A0A6H5I6T1_9HYME</name>
<protein>
    <submittedName>
        <fullName evidence="5">Uncharacterized protein</fullName>
    </submittedName>
</protein>
<evidence type="ECO:0000256" key="2">
    <source>
        <dbReference type="ARBA" id="ARBA00023043"/>
    </source>
</evidence>
<sequence length="1083" mass="123283">MSVYKNELVGCHLHQQKFDSLRSIREKVNWNIEEERRVFVGQLNCLFIDWKCQYQAEEIDWLLTESISFRDEEGHNLSGELIIKFVAKSGYKYQPEIEQDGKPLERRTTAVHHAARSGFLNKDIMVRELFKIYNNFEINYTDSSGLTHFHVACAIGCHDVVKKFLELGQDPNLLVHETGYSALHLASAYDRRKVARLLLKSGADPNLAHPEGSTALHLLCKMYRPNALIKLLFEISDEKSQPLPLDAQDKEGKTALHLALENRRMDVAEWLLSLGANPNLADKEGSTALHIICKSIFFNDLAEMIFQISDEKHRHVPVDAQDNEGNTPLHVALYHINKLAARLLLRRGANPTVANEEGQIPLHYVCSQLCNDDESLRMLFELSNDKYHSVQLNAKGKWGETPLHLALTSENKEATEFLLRRGADPHMTDDFGNTVLHVMSKDSRRNEDLVEIFFKVSDELNQQLQIDARNSRGKTPLCLALKRGNKKMIEQLMSRGADPNLAKDHDESTPLHFICMMCSDNDVAGVFLKIMNEDRREMVPIDARDKYGRTPLQYAVANLLPNAVDVLLDHGADLSNFVFPKERSFDFGVKFNDGINIKITSGILAVVESLETRGYELSRRDALTIMKLFAKHKLFVKSADLEEPNCQDHEEKVTSFAKETMISPSLSIFDLLQLRPKDVAKRITFKEYFEFARCWNKLWMLCKKGFEACVVAHLCEKSSRRFFQSWTLYPFWDLIHNRLPLECSVPATTGMIRTRGWAQMKATRRLRHYRSGLRALRRGRRPRQRGSVAQPEQHDLSASRAASRRGAGEIHSRAAEQGRGGARRKALLLDHMSGEEVPSARQQFEGGDRADAFQGARIPDGRARPARHVLRSDRLVDYVYYPLEPAEYWWQLEEQLSQELDGIDTTDVSVYVQENLSKVTLKKWKAALELYTRDDEKIIYINSRILNPLACEQPHTHLTSSNGESVYIRLLRAYSIAFLEGADAAAAAAEYKFKSSSGGRSFTQGLGTRRVVYGNLSFVASSPHRLRQFGARALERSAFLKRSSELIVACECKCKKARKLTWAGGWNTSELLILSYATALMQR</sequence>
<feature type="repeat" description="ANK" evidence="3">
    <location>
        <begin position="324"/>
        <end position="356"/>
    </location>
</feature>
<dbReference type="PROSITE" id="PS50088">
    <property type="entry name" value="ANK_REPEAT"/>
    <property type="match status" value="6"/>
</dbReference>
<evidence type="ECO:0000256" key="1">
    <source>
        <dbReference type="ARBA" id="ARBA00022737"/>
    </source>
</evidence>
<dbReference type="EMBL" id="CADCXV010000645">
    <property type="protein sequence ID" value="CAB0031408.1"/>
    <property type="molecule type" value="Genomic_DNA"/>
</dbReference>
<keyword evidence="2 3" id="KW-0040">ANK repeat</keyword>
<dbReference type="PANTHER" id="PTHR24198:SF165">
    <property type="entry name" value="ANKYRIN REPEAT-CONTAINING PROTEIN-RELATED"/>
    <property type="match status" value="1"/>
</dbReference>
<dbReference type="InterPro" id="IPR002110">
    <property type="entry name" value="Ankyrin_rpt"/>
</dbReference>
<dbReference type="PROSITE" id="PS50297">
    <property type="entry name" value="ANK_REP_REGION"/>
    <property type="match status" value="6"/>
</dbReference>
<proteinExistence type="predicted"/>
<organism evidence="5 6">
    <name type="scientific">Trichogramma brassicae</name>
    <dbReference type="NCBI Taxonomy" id="86971"/>
    <lineage>
        <taxon>Eukaryota</taxon>
        <taxon>Metazoa</taxon>
        <taxon>Ecdysozoa</taxon>
        <taxon>Arthropoda</taxon>
        <taxon>Hexapoda</taxon>
        <taxon>Insecta</taxon>
        <taxon>Pterygota</taxon>
        <taxon>Neoptera</taxon>
        <taxon>Endopterygota</taxon>
        <taxon>Hymenoptera</taxon>
        <taxon>Apocrita</taxon>
        <taxon>Proctotrupomorpha</taxon>
        <taxon>Chalcidoidea</taxon>
        <taxon>Trichogrammatidae</taxon>
        <taxon>Trichogramma</taxon>
    </lineage>
</organism>
<dbReference type="OrthoDB" id="366390at2759"/>
<dbReference type="SUPFAM" id="SSF48403">
    <property type="entry name" value="Ankyrin repeat"/>
    <property type="match status" value="2"/>
</dbReference>
<dbReference type="AlphaFoldDB" id="A0A6H5I6T1"/>